<proteinExistence type="predicted"/>
<dbReference type="InterPro" id="IPR014819">
    <property type="entry name" value="PriCT_2"/>
</dbReference>
<dbReference type="GO" id="GO:0016817">
    <property type="term" value="F:hydrolase activity, acting on acid anhydrides"/>
    <property type="evidence" value="ECO:0007669"/>
    <property type="project" value="InterPro"/>
</dbReference>
<dbReference type="OrthoDB" id="1496333at2"/>
<organism evidence="3 4">
    <name type="scientific">Donghicola tyrosinivorans</name>
    <dbReference type="NCBI Taxonomy" id="1652492"/>
    <lineage>
        <taxon>Bacteria</taxon>
        <taxon>Pseudomonadati</taxon>
        <taxon>Pseudomonadota</taxon>
        <taxon>Alphaproteobacteria</taxon>
        <taxon>Rhodobacterales</taxon>
        <taxon>Roseobacteraceae</taxon>
        <taxon>Donghicola</taxon>
    </lineage>
</organism>
<dbReference type="SUPFAM" id="SSF52540">
    <property type="entry name" value="P-loop containing nucleoside triphosphate hydrolases"/>
    <property type="match status" value="1"/>
</dbReference>
<gene>
    <name evidence="3" type="ORF">CLV74_101484</name>
</gene>
<evidence type="ECO:0000313" key="4">
    <source>
        <dbReference type="Proteomes" id="UP000238392"/>
    </source>
</evidence>
<dbReference type="Gene3D" id="3.40.50.300">
    <property type="entry name" value="P-loop containing nucleotide triphosphate hydrolases"/>
    <property type="match status" value="1"/>
</dbReference>
<feature type="compositionally biased region" description="Polar residues" evidence="1">
    <location>
        <begin position="282"/>
        <end position="293"/>
    </location>
</feature>
<dbReference type="Pfam" id="PF08707">
    <property type="entry name" value="PriCT_2"/>
    <property type="match status" value="1"/>
</dbReference>
<reference evidence="3 4" key="1">
    <citation type="submission" date="2018-03" db="EMBL/GenBank/DDBJ databases">
        <title>Genomic Encyclopedia of Archaeal and Bacterial Type Strains, Phase II (KMG-II): from individual species to whole genera.</title>
        <authorList>
            <person name="Goeker M."/>
        </authorList>
    </citation>
    <scope>NUCLEOTIDE SEQUENCE [LARGE SCALE GENOMIC DNA]</scope>
    <source>
        <strain evidence="3 4">DSM 100212</strain>
    </source>
</reference>
<protein>
    <submittedName>
        <fullName evidence="3">Primase-like protein</fullName>
    </submittedName>
</protein>
<feature type="compositionally biased region" description="Low complexity" evidence="1">
    <location>
        <begin position="304"/>
        <end position="320"/>
    </location>
</feature>
<comment type="caution">
    <text evidence="3">The sequence shown here is derived from an EMBL/GenBank/DDBJ whole genome shotgun (WGS) entry which is preliminary data.</text>
</comment>
<name>A0A2T0X634_9RHOB</name>
<dbReference type="Pfam" id="PF13481">
    <property type="entry name" value="AAA_25"/>
    <property type="match status" value="1"/>
</dbReference>
<evidence type="ECO:0000259" key="2">
    <source>
        <dbReference type="Pfam" id="PF08707"/>
    </source>
</evidence>
<dbReference type="EMBL" id="PVTQ01000001">
    <property type="protein sequence ID" value="PRY94345.1"/>
    <property type="molecule type" value="Genomic_DNA"/>
</dbReference>
<evidence type="ECO:0000313" key="3">
    <source>
        <dbReference type="EMBL" id="PRY94345.1"/>
    </source>
</evidence>
<dbReference type="AlphaFoldDB" id="A0A2T0X634"/>
<dbReference type="Proteomes" id="UP000238392">
    <property type="component" value="Unassembled WGS sequence"/>
</dbReference>
<dbReference type="RefSeq" id="WP_106262594.1">
    <property type="nucleotide sequence ID" value="NZ_PVTQ01000001.1"/>
</dbReference>
<feature type="region of interest" description="Disordered" evidence="1">
    <location>
        <begin position="251"/>
        <end position="323"/>
    </location>
</feature>
<dbReference type="InterPro" id="IPR027417">
    <property type="entry name" value="P-loop_NTPase"/>
</dbReference>
<sequence length="846" mass="90075">MPYDNPTHDTEQEVVDNSHAQDEILAWLSTLDAAKDAGAIQAADHGQLRHLEAECAIGLISNQSAQSQAASLLAGGGAAELALNAIGPLFDAGDVVELSALHASNGGGALSLHARLNDPEGRKKALAFIRTHIGKRNIYFGANPRREHMDGTVSRAKTEDVAARRSFFFDLDNKDAPASDPEWRNTVKALRDLGPALELDTGNGRHIWFRLQQSEEISAEATASLRSLMETLGADDMSDAPRIARLPYTVNIPTPSKRRRGATPRFTLPEAQNAKPSARTMGDTQSAIQSIASRLTLPGKGQPKADSGKANSGSASSGSKTGWEAPSLQILELALSELPNNGAFDDRAEWSRIGHAIKGAAVAAGIDAAARDLWLAWCARWPGHSDASADEKFWDTCDQPHTGWGTVMRELERTNLQGHARVKTATAQHAFSQEAAANTAALTSAAFTPVTASTPSQIPPRRFLYGKSVIGDVISIVAAPGGSGKSALTMTEAVAMATGKVLLPGDAPRRPLKVWLHNGEDGADELQRRLAATMMHHKISDADLGGRLYMTNGRDEKILLARQGKDGPELTPGVAEGIIERIKSEGIDVLILDPLGAFHTLPENSNEAVNILMDGLRKIAHSTGVAIVLVHHVGKLAAKDMDGAGAGAARGASAFVDAARVVRQLSRMSDTEARKLGVPPAEAWQHICVANGKGNLAPLEDRTWFKLIGVKLGNKTREYPDGDDVQTVERWTPPAPAKATQNDLAIAQHAINGKPELARASERAEHWAGYLIADALGLNIGRPGTRAANLTQEQLTARARVRGIIVEGLACGALIEVQESDSGTRKGRPFLRAGEPVVSCVGKDEN</sequence>
<keyword evidence="4" id="KW-1185">Reference proteome</keyword>
<feature type="domain" description="Primase C-terminal 2" evidence="2">
    <location>
        <begin position="335"/>
        <end position="408"/>
    </location>
</feature>
<dbReference type="CDD" id="cd00525">
    <property type="entry name" value="AE_Prim_S_like"/>
    <property type="match status" value="1"/>
</dbReference>
<accession>A0A2T0X634</accession>
<evidence type="ECO:0000256" key="1">
    <source>
        <dbReference type="SAM" id="MobiDB-lite"/>
    </source>
</evidence>